<evidence type="ECO:0000313" key="1">
    <source>
        <dbReference type="EMBL" id="EJF77313.1"/>
    </source>
</evidence>
<sequence length="49" mass="5541">MDKEILEKLWNCGDKKVMAVIIFCLGSKSSEESLKQLSELQALLDNIVE</sequence>
<name>J0YRB8_9HYPH</name>
<dbReference type="HOGENOM" id="CLU_215708_0_0_5"/>
<gene>
    <name evidence="1" type="ORF">MCQ_01522</name>
</gene>
<evidence type="ECO:0000313" key="2">
    <source>
        <dbReference type="Proteomes" id="UP000008947"/>
    </source>
</evidence>
<accession>J0YRB8</accession>
<proteinExistence type="predicted"/>
<dbReference type="EMBL" id="AILU01000049">
    <property type="protein sequence ID" value="EJF77313.1"/>
    <property type="molecule type" value="Genomic_DNA"/>
</dbReference>
<comment type="caution">
    <text evidence="1">The sequence shown here is derived from an EMBL/GenBank/DDBJ whole genome shotgun (WGS) entry which is preliminary data.</text>
</comment>
<reference evidence="1 2" key="1">
    <citation type="submission" date="2012-03" db="EMBL/GenBank/DDBJ databases">
        <title>The Genome Sequence of Bartonella washoensis Sb944nv.</title>
        <authorList>
            <consortium name="The Broad Institute Genome Sequencing Platform"/>
            <consortium name="The Broad Institute Genome Sequencing Center for Infectious Disease"/>
            <person name="Feldgarden M."/>
            <person name="Kirby J."/>
            <person name="Kosoy M."/>
            <person name="Birtles R."/>
            <person name="Probert W.S."/>
            <person name="Chiaraviglio L."/>
            <person name="Young S.K."/>
            <person name="Zeng Q."/>
            <person name="Gargeya S."/>
            <person name="Fitzgerald M."/>
            <person name="Haas B."/>
            <person name="Abouelleil A."/>
            <person name="Alvarado L."/>
            <person name="Arachchi H.M."/>
            <person name="Berlin A."/>
            <person name="Chapman S.B."/>
            <person name="Gearin G."/>
            <person name="Goldberg J."/>
            <person name="Griggs A."/>
            <person name="Gujja S."/>
            <person name="Hansen M."/>
            <person name="Heiman D."/>
            <person name="Howarth C."/>
            <person name="Larimer J."/>
            <person name="Lui A."/>
            <person name="MacDonald P.J.P."/>
            <person name="McCowen C."/>
            <person name="Montmayeur A."/>
            <person name="Murphy C."/>
            <person name="Neiman D."/>
            <person name="Pearson M."/>
            <person name="Priest M."/>
            <person name="Roberts A."/>
            <person name="Saif S."/>
            <person name="Shea T."/>
            <person name="Sisk P."/>
            <person name="Stolte C."/>
            <person name="Sykes S."/>
            <person name="Wortman J."/>
            <person name="Nusbaum C."/>
            <person name="Birren B."/>
        </authorList>
    </citation>
    <scope>NUCLEOTIDE SEQUENCE [LARGE SCALE GENOMIC DNA]</scope>
    <source>
        <strain evidence="1 2">Sb944nv</strain>
    </source>
</reference>
<protein>
    <submittedName>
        <fullName evidence="1">Uncharacterized protein</fullName>
    </submittedName>
</protein>
<organism evidence="1 2">
    <name type="scientific">Candidatus Bartonella washoeensis Sb944nv</name>
    <dbReference type="NCBI Taxonomy" id="1094563"/>
    <lineage>
        <taxon>Bacteria</taxon>
        <taxon>Pseudomonadati</taxon>
        <taxon>Pseudomonadota</taxon>
        <taxon>Alphaproteobacteria</taxon>
        <taxon>Hyphomicrobiales</taxon>
        <taxon>Bartonellaceae</taxon>
        <taxon>Bartonella</taxon>
    </lineage>
</organism>
<dbReference type="Proteomes" id="UP000008947">
    <property type="component" value="Unassembled WGS sequence"/>
</dbReference>
<dbReference type="PATRIC" id="fig|1094563.3.peg.1749"/>
<keyword evidence="2" id="KW-1185">Reference proteome</keyword>
<dbReference type="AlphaFoldDB" id="J0YRB8"/>